<keyword evidence="10" id="KW-1185">Reference proteome</keyword>
<evidence type="ECO:0000256" key="5">
    <source>
        <dbReference type="ARBA" id="ARBA00024934"/>
    </source>
</evidence>
<name>A0A0B3XKJ4_9ALTE</name>
<keyword evidence="9" id="KW-0966">Cell projection</keyword>
<evidence type="ECO:0000256" key="3">
    <source>
        <dbReference type="ARBA" id="ARBA00014376"/>
    </source>
</evidence>
<dbReference type="AlphaFoldDB" id="A0A0B3XKJ4"/>
<evidence type="ECO:0000259" key="8">
    <source>
        <dbReference type="Pfam" id="PF00460"/>
    </source>
</evidence>
<feature type="domain" description="Flagellar basal body rod protein N-terminal" evidence="8">
    <location>
        <begin position="11"/>
        <end position="39"/>
    </location>
</feature>
<proteinExistence type="inferred from homology"/>
<keyword evidence="4 6" id="KW-0975">Bacterial flagellum</keyword>
<evidence type="ECO:0000256" key="6">
    <source>
        <dbReference type="PIRNR" id="PIRNR002889"/>
    </source>
</evidence>
<dbReference type="EMBL" id="JWLW01000066">
    <property type="protein sequence ID" value="KHT44515.1"/>
    <property type="molecule type" value="Genomic_DNA"/>
</dbReference>
<dbReference type="PIRSF" id="PIRSF002889">
    <property type="entry name" value="Rod_FlgB"/>
    <property type="match status" value="1"/>
</dbReference>
<dbReference type="Proteomes" id="UP000031197">
    <property type="component" value="Unassembled WGS sequence"/>
</dbReference>
<dbReference type="RefSeq" id="WP_039223176.1">
    <property type="nucleotide sequence ID" value="NZ_JWLW01000066.1"/>
</dbReference>
<dbReference type="PANTHER" id="PTHR30435:SF12">
    <property type="entry name" value="FLAGELLAR BASAL BODY ROD PROTEIN FLGB"/>
    <property type="match status" value="1"/>
</dbReference>
<reference evidence="9 10" key="1">
    <citation type="submission" date="2014-12" db="EMBL/GenBank/DDBJ databases">
        <title>Genome sequencing of Alteromonas marina AD001.</title>
        <authorList>
            <person name="Adrian T.G.S."/>
            <person name="Chan K.G."/>
        </authorList>
    </citation>
    <scope>NUCLEOTIDE SEQUENCE [LARGE SCALE GENOMIC DNA]</scope>
    <source>
        <strain evidence="9 10">AD001</strain>
    </source>
</reference>
<evidence type="ECO:0000313" key="9">
    <source>
        <dbReference type="EMBL" id="KHT44515.1"/>
    </source>
</evidence>
<comment type="subunit">
    <text evidence="6">The basal body constitutes a major portion of the flagellar organelle and consists of a number of rings mounted on a central rod.</text>
</comment>
<evidence type="ECO:0000256" key="4">
    <source>
        <dbReference type="ARBA" id="ARBA00023143"/>
    </source>
</evidence>
<comment type="function">
    <text evidence="5 6">Structural component of flagellum, the bacterial motility apparatus. Part of the rod structure of flagellar basal body.</text>
</comment>
<feature type="compositionally biased region" description="Polar residues" evidence="7">
    <location>
        <begin position="55"/>
        <end position="68"/>
    </location>
</feature>
<protein>
    <recommendedName>
        <fullName evidence="3 6">Flagellar basal body rod protein FlgB</fullName>
    </recommendedName>
</protein>
<evidence type="ECO:0000256" key="2">
    <source>
        <dbReference type="ARBA" id="ARBA00009677"/>
    </source>
</evidence>
<comment type="similarity">
    <text evidence="2 6">Belongs to the flagella basal body rod proteins family.</text>
</comment>
<organism evidence="9 10">
    <name type="scientific">Alteromonas marina</name>
    <dbReference type="NCBI Taxonomy" id="203795"/>
    <lineage>
        <taxon>Bacteria</taxon>
        <taxon>Pseudomonadati</taxon>
        <taxon>Pseudomonadota</taxon>
        <taxon>Gammaproteobacteria</taxon>
        <taxon>Alteromonadales</taxon>
        <taxon>Alteromonadaceae</taxon>
        <taxon>Alteromonas/Salinimonas group</taxon>
        <taxon>Alteromonas</taxon>
    </lineage>
</organism>
<keyword evidence="9" id="KW-0282">Flagellum</keyword>
<dbReference type="InterPro" id="IPR006300">
    <property type="entry name" value="FlgB"/>
</dbReference>
<evidence type="ECO:0000256" key="7">
    <source>
        <dbReference type="SAM" id="MobiDB-lite"/>
    </source>
</evidence>
<accession>A0A0B3XKJ4</accession>
<sequence length="143" mass="15584">MAINLDKLVGFHESALTIRTERMEVIAGNLANANTPGYKARDIDFNKAMQSAMQEASGSSTGHSSKMVRTNERHLSGNSTSVAANFDMQYRIPTQPDTGDGNTVEVQAERNRFLDNGLRYQASLEFLNGKIKGMKKALSSGGQ</sequence>
<gene>
    <name evidence="9" type="primary">flgB</name>
    <name evidence="9" type="ORF">RJ41_16720</name>
</gene>
<dbReference type="Pfam" id="PF00460">
    <property type="entry name" value="Flg_bb_rod"/>
    <property type="match status" value="1"/>
</dbReference>
<dbReference type="GO" id="GO:0071978">
    <property type="term" value="P:bacterial-type flagellum-dependent swarming motility"/>
    <property type="evidence" value="ECO:0007669"/>
    <property type="project" value="TreeGrafter"/>
</dbReference>
<evidence type="ECO:0000256" key="1">
    <source>
        <dbReference type="ARBA" id="ARBA00004117"/>
    </source>
</evidence>
<evidence type="ECO:0000313" key="10">
    <source>
        <dbReference type="Proteomes" id="UP000031197"/>
    </source>
</evidence>
<dbReference type="PANTHER" id="PTHR30435">
    <property type="entry name" value="FLAGELLAR PROTEIN"/>
    <property type="match status" value="1"/>
</dbReference>
<comment type="subcellular location">
    <subcellularLocation>
        <location evidence="1 6">Bacterial flagellum basal body</location>
    </subcellularLocation>
</comment>
<comment type="caution">
    <text evidence="9">The sequence shown here is derived from an EMBL/GenBank/DDBJ whole genome shotgun (WGS) entry which is preliminary data.</text>
</comment>
<dbReference type="OrthoDB" id="9788334at2"/>
<dbReference type="GO" id="GO:0030694">
    <property type="term" value="C:bacterial-type flagellum basal body, rod"/>
    <property type="evidence" value="ECO:0007669"/>
    <property type="project" value="InterPro"/>
</dbReference>
<dbReference type="InterPro" id="IPR001444">
    <property type="entry name" value="Flag_bb_rod_N"/>
</dbReference>
<keyword evidence="9" id="KW-0969">Cilium</keyword>
<dbReference type="NCBIfam" id="TIGR01396">
    <property type="entry name" value="FlgB"/>
    <property type="match status" value="1"/>
</dbReference>
<feature type="region of interest" description="Disordered" evidence="7">
    <location>
        <begin position="55"/>
        <end position="78"/>
    </location>
</feature>